<comment type="caution">
    <text evidence="3">The sequence shown here is derived from an EMBL/GenBank/DDBJ whole genome shotgun (WGS) entry which is preliminary data.</text>
</comment>
<feature type="signal peptide" evidence="2">
    <location>
        <begin position="1"/>
        <end position="22"/>
    </location>
</feature>
<name>A0A917DDQ5_9MICO</name>
<evidence type="ECO:0000313" key="3">
    <source>
        <dbReference type="EMBL" id="GGD28644.1"/>
    </source>
</evidence>
<evidence type="ECO:0000256" key="2">
    <source>
        <dbReference type="SAM" id="SignalP"/>
    </source>
</evidence>
<accession>A0A917DDQ5</accession>
<dbReference type="Proteomes" id="UP000633205">
    <property type="component" value="Unassembled WGS sequence"/>
</dbReference>
<reference evidence="3" key="2">
    <citation type="submission" date="2020-09" db="EMBL/GenBank/DDBJ databases">
        <authorList>
            <person name="Sun Q."/>
            <person name="Zhou Y."/>
        </authorList>
    </citation>
    <scope>NUCLEOTIDE SEQUENCE</scope>
    <source>
        <strain evidence="3">CGMCC 1.15152</strain>
    </source>
</reference>
<dbReference type="PROSITE" id="PS51257">
    <property type="entry name" value="PROKAR_LIPOPROTEIN"/>
    <property type="match status" value="1"/>
</dbReference>
<feature type="chain" id="PRO_5037679736" evidence="2">
    <location>
        <begin position="23"/>
        <end position="340"/>
    </location>
</feature>
<evidence type="ECO:0000313" key="4">
    <source>
        <dbReference type="Proteomes" id="UP000633205"/>
    </source>
</evidence>
<keyword evidence="4" id="KW-1185">Reference proteome</keyword>
<evidence type="ECO:0000256" key="1">
    <source>
        <dbReference type="ARBA" id="ARBA00022729"/>
    </source>
</evidence>
<dbReference type="RefSeq" id="WP_188710807.1">
    <property type="nucleotide sequence ID" value="NZ_BMHO01000001.1"/>
</dbReference>
<proteinExistence type="predicted"/>
<protein>
    <submittedName>
        <fullName evidence="3">ABC transporter substrate-binding protein</fullName>
    </submittedName>
</protein>
<dbReference type="InterPro" id="IPR006059">
    <property type="entry name" value="SBP"/>
</dbReference>
<dbReference type="EMBL" id="BMHO01000001">
    <property type="protein sequence ID" value="GGD28644.1"/>
    <property type="molecule type" value="Genomic_DNA"/>
</dbReference>
<dbReference type="SUPFAM" id="SSF53850">
    <property type="entry name" value="Periplasmic binding protein-like II"/>
    <property type="match status" value="1"/>
</dbReference>
<organism evidence="3 4">
    <name type="scientific">Microbacterium faecale</name>
    <dbReference type="NCBI Taxonomy" id="1804630"/>
    <lineage>
        <taxon>Bacteria</taxon>
        <taxon>Bacillati</taxon>
        <taxon>Actinomycetota</taxon>
        <taxon>Actinomycetes</taxon>
        <taxon>Micrococcales</taxon>
        <taxon>Microbacteriaceae</taxon>
        <taxon>Microbacterium</taxon>
    </lineage>
</organism>
<keyword evidence="1 2" id="KW-0732">Signal</keyword>
<reference evidence="3" key="1">
    <citation type="journal article" date="2014" name="Int. J. Syst. Evol. Microbiol.">
        <title>Complete genome sequence of Corynebacterium casei LMG S-19264T (=DSM 44701T), isolated from a smear-ripened cheese.</title>
        <authorList>
            <consortium name="US DOE Joint Genome Institute (JGI-PGF)"/>
            <person name="Walter F."/>
            <person name="Albersmeier A."/>
            <person name="Kalinowski J."/>
            <person name="Ruckert C."/>
        </authorList>
    </citation>
    <scope>NUCLEOTIDE SEQUENCE</scope>
    <source>
        <strain evidence="3">CGMCC 1.15152</strain>
    </source>
</reference>
<dbReference type="Gene3D" id="3.40.190.10">
    <property type="entry name" value="Periplasmic binding protein-like II"/>
    <property type="match status" value="2"/>
</dbReference>
<dbReference type="AlphaFoldDB" id="A0A917DDQ5"/>
<dbReference type="Pfam" id="PF13416">
    <property type="entry name" value="SBP_bac_8"/>
    <property type="match status" value="1"/>
</dbReference>
<sequence>MKFRLASTIVVAVGLIAATGCASGGGAGEGTATEVDDPELQTLIDSAREEGSLTVYGIPEEAVQRAVADEFTAKYGIDVTILRLVSADLSQRYAAEASAGSTEADAILLTYSPFFEEAYAEGWLTPITEADIPGVMDEFPEDFVQDDGTPIASLVPTEMVYNTDEVAEEPTSWEAYADPNYQGKVLMTEPASSPANLTFWSLMIDEYGEGLLEDIAANEPTWMNSAVNTTQGVAAGEGVLAHPGVRAIVENLKAEGAPVESVALLPTTGPEIALGLSADSPHPNAAKLFAHYILGQEGNDYLSEQSGAISLYDTERVSGWHRPGPVGDDVAAKINELFGL</sequence>
<dbReference type="PANTHER" id="PTHR30006">
    <property type="entry name" value="THIAMINE-BINDING PERIPLASMIC PROTEIN-RELATED"/>
    <property type="match status" value="1"/>
</dbReference>
<gene>
    <name evidence="3" type="ORF">GCM10010915_05820</name>
</gene>